<reference evidence="2" key="1">
    <citation type="submission" date="2016-07" db="EMBL/GenBank/DDBJ databases">
        <title>Nontailed viruses are major unrecognized killers of bacteria in the ocean.</title>
        <authorList>
            <person name="Kauffman K."/>
            <person name="Hussain F."/>
            <person name="Yang J."/>
            <person name="Arevalo P."/>
            <person name="Brown J."/>
            <person name="Cutler M."/>
            <person name="Kelly L."/>
            <person name="Polz M.F."/>
        </authorList>
    </citation>
    <scope>NUCLEOTIDE SEQUENCE [LARGE SCALE GENOMIC DNA]</scope>
    <source>
        <strain evidence="2">10N.261.45.A10</strain>
    </source>
</reference>
<protein>
    <submittedName>
        <fullName evidence="1">Uncharacterized protein</fullName>
    </submittedName>
</protein>
<evidence type="ECO:0000313" key="1">
    <source>
        <dbReference type="EMBL" id="PMN93764.1"/>
    </source>
</evidence>
<dbReference type="AlphaFoldDB" id="A0A2N7LED7"/>
<name>A0A2N7LED7_9GAMM</name>
<comment type="caution">
    <text evidence="1">The sequence shown here is derived from an EMBL/GenBank/DDBJ whole genome shotgun (WGS) entry which is preliminary data.</text>
</comment>
<organism evidence="1 2">
    <name type="scientific">Enterovibrio norvegicus</name>
    <dbReference type="NCBI Taxonomy" id="188144"/>
    <lineage>
        <taxon>Bacteria</taxon>
        <taxon>Pseudomonadati</taxon>
        <taxon>Pseudomonadota</taxon>
        <taxon>Gammaproteobacteria</taxon>
        <taxon>Vibrionales</taxon>
        <taxon>Vibrionaceae</taxon>
        <taxon>Enterovibrio</taxon>
    </lineage>
</organism>
<sequence length="61" mass="6963">MRAFYIPKPREVEGLEAFTGFALPLMTFGFDFHEYLNVSMREDLKVKSVGKATGAEYKSLQ</sequence>
<evidence type="ECO:0000313" key="2">
    <source>
        <dbReference type="Proteomes" id="UP000235387"/>
    </source>
</evidence>
<dbReference type="Proteomes" id="UP000235387">
    <property type="component" value="Unassembled WGS sequence"/>
</dbReference>
<proteinExistence type="predicted"/>
<dbReference type="EMBL" id="MDAL01000011">
    <property type="protein sequence ID" value="PMN93764.1"/>
    <property type="molecule type" value="Genomic_DNA"/>
</dbReference>
<gene>
    <name evidence="1" type="ORF">BCT23_12055</name>
</gene>
<accession>A0A2N7LED7</accession>